<proteinExistence type="predicted"/>
<accession>A0A0A8XUS9</accession>
<protein>
    <submittedName>
        <fullName evidence="1">Uncharacterized protein</fullName>
    </submittedName>
</protein>
<evidence type="ECO:0000313" key="1">
    <source>
        <dbReference type="EMBL" id="JAD17744.1"/>
    </source>
</evidence>
<reference evidence="1" key="2">
    <citation type="journal article" date="2015" name="Data Brief">
        <title>Shoot transcriptome of the giant reed, Arundo donax.</title>
        <authorList>
            <person name="Barrero R.A."/>
            <person name="Guerrero F.D."/>
            <person name="Moolhuijzen P."/>
            <person name="Goolsby J.A."/>
            <person name="Tidwell J."/>
            <person name="Bellgard S.E."/>
            <person name="Bellgard M.I."/>
        </authorList>
    </citation>
    <scope>NUCLEOTIDE SEQUENCE</scope>
    <source>
        <tissue evidence="1">Shoot tissue taken approximately 20 cm above the soil surface</tissue>
    </source>
</reference>
<name>A0A0A8XUS9_ARUDO</name>
<sequence length="31" mass="3773">MIDERLQQINKEASLFCNRHQSMLYEYGKLN</sequence>
<dbReference type="EMBL" id="GBRH01280151">
    <property type="protein sequence ID" value="JAD17744.1"/>
    <property type="molecule type" value="Transcribed_RNA"/>
</dbReference>
<reference evidence="1" key="1">
    <citation type="submission" date="2014-09" db="EMBL/GenBank/DDBJ databases">
        <authorList>
            <person name="Magalhaes I.L.F."/>
            <person name="Oliveira U."/>
            <person name="Santos F.R."/>
            <person name="Vidigal T.H.D.A."/>
            <person name="Brescovit A.D."/>
            <person name="Santos A.J."/>
        </authorList>
    </citation>
    <scope>NUCLEOTIDE SEQUENCE</scope>
    <source>
        <tissue evidence="1">Shoot tissue taken approximately 20 cm above the soil surface</tissue>
    </source>
</reference>
<organism evidence="1">
    <name type="scientific">Arundo donax</name>
    <name type="common">Giant reed</name>
    <name type="synonym">Donax arundinaceus</name>
    <dbReference type="NCBI Taxonomy" id="35708"/>
    <lineage>
        <taxon>Eukaryota</taxon>
        <taxon>Viridiplantae</taxon>
        <taxon>Streptophyta</taxon>
        <taxon>Embryophyta</taxon>
        <taxon>Tracheophyta</taxon>
        <taxon>Spermatophyta</taxon>
        <taxon>Magnoliopsida</taxon>
        <taxon>Liliopsida</taxon>
        <taxon>Poales</taxon>
        <taxon>Poaceae</taxon>
        <taxon>PACMAD clade</taxon>
        <taxon>Arundinoideae</taxon>
        <taxon>Arundineae</taxon>
        <taxon>Arundo</taxon>
    </lineage>
</organism>
<dbReference type="AlphaFoldDB" id="A0A0A8XUS9"/>